<name>A0A858BYQ5_9FIRM</name>
<dbReference type="PANTHER" id="PTHR34298">
    <property type="entry name" value="SEGREGATION AND CONDENSATION PROTEIN B"/>
    <property type="match status" value="1"/>
</dbReference>
<dbReference type="NCBIfam" id="TIGR00281">
    <property type="entry name" value="SMC-Scp complex subunit ScpB"/>
    <property type="match status" value="1"/>
</dbReference>
<evidence type="ECO:0000313" key="6">
    <source>
        <dbReference type="EMBL" id="QIB70582.1"/>
    </source>
</evidence>
<accession>A0A858BYQ5</accession>
<evidence type="ECO:0000256" key="4">
    <source>
        <dbReference type="ARBA" id="ARBA00023306"/>
    </source>
</evidence>
<dbReference type="EMBL" id="CP048649">
    <property type="protein sequence ID" value="QIB70582.1"/>
    <property type="molecule type" value="Genomic_DNA"/>
</dbReference>
<dbReference type="HAMAP" id="MF_01804">
    <property type="entry name" value="ScpB"/>
    <property type="match status" value="1"/>
</dbReference>
<dbReference type="GO" id="GO:0005737">
    <property type="term" value="C:cytoplasm"/>
    <property type="evidence" value="ECO:0007669"/>
    <property type="project" value="UniProtKB-SubCell"/>
</dbReference>
<keyword evidence="1 5" id="KW-0963">Cytoplasm</keyword>
<keyword evidence="3 5" id="KW-0159">Chromosome partition</keyword>
<dbReference type="KEGG" id="abut:Ami103574_15335"/>
<dbReference type="Pfam" id="PF04079">
    <property type="entry name" value="SMC_ScpB"/>
    <property type="match status" value="1"/>
</dbReference>
<dbReference type="Proteomes" id="UP000466848">
    <property type="component" value="Chromosome"/>
</dbReference>
<proteinExistence type="inferred from homology"/>
<evidence type="ECO:0000313" key="7">
    <source>
        <dbReference type="Proteomes" id="UP000466848"/>
    </source>
</evidence>
<dbReference type="InterPro" id="IPR005234">
    <property type="entry name" value="ScpB_csome_segregation"/>
</dbReference>
<comment type="subcellular location">
    <subcellularLocation>
        <location evidence="5">Cytoplasm</location>
    </subcellularLocation>
    <text evidence="5">Associated with two foci at the outer edges of the nucleoid region in young cells, and at four foci within both cell halves in older cells.</text>
</comment>
<dbReference type="InterPro" id="IPR036390">
    <property type="entry name" value="WH_DNA-bd_sf"/>
</dbReference>
<dbReference type="GO" id="GO:0006260">
    <property type="term" value="P:DNA replication"/>
    <property type="evidence" value="ECO:0007669"/>
    <property type="project" value="UniProtKB-UniRule"/>
</dbReference>
<dbReference type="PIRSF" id="PIRSF019345">
    <property type="entry name" value="ScpB"/>
    <property type="match status" value="1"/>
</dbReference>
<keyword evidence="2 5" id="KW-0132">Cell division</keyword>
<evidence type="ECO:0000256" key="5">
    <source>
        <dbReference type="HAMAP-Rule" id="MF_01804"/>
    </source>
</evidence>
<dbReference type="SUPFAM" id="SSF46785">
    <property type="entry name" value="Winged helix' DNA-binding domain"/>
    <property type="match status" value="2"/>
</dbReference>
<dbReference type="InterPro" id="IPR036388">
    <property type="entry name" value="WH-like_DNA-bd_sf"/>
</dbReference>
<dbReference type="Gene3D" id="1.10.10.10">
    <property type="entry name" value="Winged helix-like DNA-binding domain superfamily/Winged helix DNA-binding domain"/>
    <property type="match status" value="2"/>
</dbReference>
<dbReference type="AlphaFoldDB" id="A0A858BYQ5"/>
<gene>
    <name evidence="5 6" type="primary">scpB</name>
    <name evidence="6" type="ORF">Ami103574_15335</name>
</gene>
<evidence type="ECO:0000256" key="2">
    <source>
        <dbReference type="ARBA" id="ARBA00022618"/>
    </source>
</evidence>
<dbReference type="GO" id="GO:0051304">
    <property type="term" value="P:chromosome separation"/>
    <property type="evidence" value="ECO:0007669"/>
    <property type="project" value="InterPro"/>
</dbReference>
<dbReference type="RefSeq" id="WP_163067817.1">
    <property type="nucleotide sequence ID" value="NZ_CP048649.1"/>
</dbReference>
<reference evidence="6 7" key="1">
    <citation type="submission" date="2020-02" db="EMBL/GenBank/DDBJ databases">
        <authorList>
            <person name="Kim Y.B."/>
            <person name="Roh S.W."/>
        </authorList>
    </citation>
    <scope>NUCLEOTIDE SEQUENCE [LARGE SCALE GENOMIC DNA]</scope>
    <source>
        <strain evidence="6 7">DSM 103574</strain>
    </source>
</reference>
<evidence type="ECO:0000256" key="1">
    <source>
        <dbReference type="ARBA" id="ARBA00022490"/>
    </source>
</evidence>
<dbReference type="PANTHER" id="PTHR34298:SF2">
    <property type="entry name" value="SEGREGATION AND CONDENSATION PROTEIN B"/>
    <property type="match status" value="1"/>
</dbReference>
<comment type="function">
    <text evidence="5">Participates in chromosomal partition during cell division. May act via the formation of a condensin-like complex containing Smc and ScpA that pull DNA away from mid-cell into both cell halves.</text>
</comment>
<dbReference type="GO" id="GO:0051301">
    <property type="term" value="P:cell division"/>
    <property type="evidence" value="ECO:0007669"/>
    <property type="project" value="UniProtKB-KW"/>
</dbReference>
<keyword evidence="7" id="KW-1185">Reference proteome</keyword>
<sequence>MTTKKTIKSAFESMMFVWGEPLDVKTAADVFDISWKEAYDCFLELKQEYEQEGRGIRIIEINKTFQFITNGDNAPYIERLCTPVKEKKLSQSALEVLAIIAYKQPITKGEIDSIRGIKCDRVIEGLLKKELIQEKGRSNGIGRPILYGTTDAFLGHFGFENIRDLPDIENIESAVTAEDPEDEVYAQQIKLDF</sequence>
<comment type="similarity">
    <text evidence="5">Belongs to the ScpB family.</text>
</comment>
<keyword evidence="4 5" id="KW-0131">Cell cycle</keyword>
<evidence type="ECO:0000256" key="3">
    <source>
        <dbReference type="ARBA" id="ARBA00022829"/>
    </source>
</evidence>
<comment type="subunit">
    <text evidence="5">Homodimer. Homodimerization may be required to stabilize the binding of ScpA to the Smc head domains. Component of a cohesin-like complex composed of ScpA, ScpB and the Smc homodimer, in which ScpA and ScpB bind to the head domain of Smc. The presence of the three proteins is required for the association of the complex with DNA.</text>
</comment>
<organism evidence="6 7">
    <name type="scientific">Aminipila butyrica</name>
    <dbReference type="NCBI Taxonomy" id="433296"/>
    <lineage>
        <taxon>Bacteria</taxon>
        <taxon>Bacillati</taxon>
        <taxon>Bacillota</taxon>
        <taxon>Clostridia</taxon>
        <taxon>Peptostreptococcales</taxon>
        <taxon>Anaerovoracaceae</taxon>
        <taxon>Aminipila</taxon>
    </lineage>
</organism>
<protein>
    <recommendedName>
        <fullName evidence="5">Segregation and condensation protein B</fullName>
    </recommendedName>
</protein>